<dbReference type="Proteomes" id="UP000248326">
    <property type="component" value="Unassembled WGS sequence"/>
</dbReference>
<gene>
    <name evidence="1" type="ORF">DES52_10115</name>
</gene>
<name>A0A318SBP3_9DEIO</name>
<comment type="caution">
    <text evidence="1">The sequence shown here is derived from an EMBL/GenBank/DDBJ whole genome shotgun (WGS) entry which is preliminary data.</text>
</comment>
<evidence type="ECO:0000313" key="2">
    <source>
        <dbReference type="Proteomes" id="UP000248326"/>
    </source>
</evidence>
<dbReference type="AlphaFoldDB" id="A0A318SBP3"/>
<dbReference type="EMBL" id="QJSX01000001">
    <property type="protein sequence ID" value="PYE56211.1"/>
    <property type="molecule type" value="Genomic_DNA"/>
</dbReference>
<organism evidence="1 2">
    <name type="scientific">Deinococcus yavapaiensis KR-236</name>
    <dbReference type="NCBI Taxonomy" id="694435"/>
    <lineage>
        <taxon>Bacteria</taxon>
        <taxon>Thermotogati</taxon>
        <taxon>Deinococcota</taxon>
        <taxon>Deinococci</taxon>
        <taxon>Deinococcales</taxon>
        <taxon>Deinococcaceae</taxon>
        <taxon>Deinococcus</taxon>
    </lineage>
</organism>
<sequence length="69" mass="8032">MKFFNFSVDAKSTLIFLPVRSLDDVPNFKSDEEARAFWRTHFLDTPSIDSASDNLPDTFELEDFELEPE</sequence>
<evidence type="ECO:0000313" key="1">
    <source>
        <dbReference type="EMBL" id="PYE56211.1"/>
    </source>
</evidence>
<proteinExistence type="predicted"/>
<accession>A0A318SBP3</accession>
<keyword evidence="2" id="KW-1185">Reference proteome</keyword>
<protein>
    <submittedName>
        <fullName evidence="1">Uncharacterized protein</fullName>
    </submittedName>
</protein>
<reference evidence="1 2" key="1">
    <citation type="submission" date="2018-06" db="EMBL/GenBank/DDBJ databases">
        <title>Genomic Encyclopedia of Type Strains, Phase IV (KMG-IV): sequencing the most valuable type-strain genomes for metagenomic binning, comparative biology and taxonomic classification.</title>
        <authorList>
            <person name="Goeker M."/>
        </authorList>
    </citation>
    <scope>NUCLEOTIDE SEQUENCE [LARGE SCALE GENOMIC DNA]</scope>
    <source>
        <strain evidence="1 2">DSM 18048</strain>
    </source>
</reference>